<dbReference type="SUPFAM" id="SSF53335">
    <property type="entry name" value="S-adenosyl-L-methionine-dependent methyltransferases"/>
    <property type="match status" value="1"/>
</dbReference>
<dbReference type="Pfam" id="PF02384">
    <property type="entry name" value="N6_Mtase"/>
    <property type="match status" value="1"/>
</dbReference>
<dbReference type="GO" id="GO:0003677">
    <property type="term" value="F:DNA binding"/>
    <property type="evidence" value="ECO:0007669"/>
    <property type="project" value="InterPro"/>
</dbReference>
<dbReference type="Gene3D" id="3.40.50.150">
    <property type="entry name" value="Vaccinia Virus protein VP39"/>
    <property type="match status" value="1"/>
</dbReference>
<reference evidence="3" key="1">
    <citation type="submission" date="2018-02" db="EMBL/GenBank/DDBJ databases">
        <authorList>
            <person name="Hausmann B."/>
        </authorList>
    </citation>
    <scope>NUCLEOTIDE SEQUENCE [LARGE SCALE GENOMIC DNA]</scope>
    <source>
        <strain evidence="3">Peat soil MAG SbF1</strain>
    </source>
</reference>
<accession>A0A2U3LNB5</accession>
<dbReference type="AlphaFoldDB" id="A0A2U3LNB5"/>
<evidence type="ECO:0000313" key="2">
    <source>
        <dbReference type="EMBL" id="SPF53326.1"/>
    </source>
</evidence>
<dbReference type="GO" id="GO:0008170">
    <property type="term" value="F:N-methyltransferase activity"/>
    <property type="evidence" value="ECO:0007669"/>
    <property type="project" value="InterPro"/>
</dbReference>
<feature type="domain" description="DNA methylase adenine-specific" evidence="1">
    <location>
        <begin position="1"/>
        <end position="42"/>
    </location>
</feature>
<protein>
    <recommendedName>
        <fullName evidence="1">DNA methylase adenine-specific domain-containing protein</fullName>
    </recommendedName>
</protein>
<dbReference type="InterPro" id="IPR003356">
    <property type="entry name" value="DNA_methylase_A-5"/>
</dbReference>
<organism evidence="2 3">
    <name type="scientific">Candidatus Desulfosporosinus infrequens</name>
    <dbReference type="NCBI Taxonomy" id="2043169"/>
    <lineage>
        <taxon>Bacteria</taxon>
        <taxon>Bacillati</taxon>
        <taxon>Bacillota</taxon>
        <taxon>Clostridia</taxon>
        <taxon>Eubacteriales</taxon>
        <taxon>Desulfitobacteriaceae</taxon>
        <taxon>Desulfosporosinus</taxon>
    </lineage>
</organism>
<proteinExistence type="predicted"/>
<evidence type="ECO:0000313" key="3">
    <source>
        <dbReference type="Proteomes" id="UP000238916"/>
    </source>
</evidence>
<evidence type="ECO:0000259" key="1">
    <source>
        <dbReference type="Pfam" id="PF02384"/>
    </source>
</evidence>
<dbReference type="Proteomes" id="UP000238916">
    <property type="component" value="Unassembled WGS sequence"/>
</dbReference>
<sequence length="77" mass="8675">MARLLAPTPNDKICDFACGTAGFLVFSAEYIRENFERLFYRDSIAGGKGYYQEEGKQVQMLPEGDVIKIRPDVYSSS</sequence>
<gene>
    <name evidence="2" type="ORF">SBF1_6560001</name>
</gene>
<name>A0A2U3LNB5_9FIRM</name>
<dbReference type="EMBL" id="OMOF01000619">
    <property type="protein sequence ID" value="SPF53326.1"/>
    <property type="molecule type" value="Genomic_DNA"/>
</dbReference>
<dbReference type="InterPro" id="IPR029063">
    <property type="entry name" value="SAM-dependent_MTases_sf"/>
</dbReference>